<sequence>MESRRHGRPRTTTTSDDRAIVLYTKRHDRAPLADISNVFGVSARTIERRLHEQDIFKEFQRKKWFLDERLAAARLVWARQYVIYPPEWWDFVVFSDECSIDVDAGNYSQRVWRQRRQPLEARHVRGKKTARPVSQMVWACFAGAKKGPCVDVNPERDTGDSSGAGSKGVTAVSYTAMLSNFYLDYQRQYPHYKFVQDNAPIHKARLATQWFYSNGIELISHPAYSPDLNPIEHAWVPLKELVKQHYPHLSTM</sequence>
<name>S8BQZ1_DACHA</name>
<comment type="caution">
    <text evidence="3">The sequence shown here is derived from an EMBL/GenBank/DDBJ whole genome shotgun (WGS) entry which is preliminary data.</text>
</comment>
<dbReference type="InterPro" id="IPR002492">
    <property type="entry name" value="Transposase_Tc1-like"/>
</dbReference>
<dbReference type="AlphaFoldDB" id="S8BQZ1"/>
<dbReference type="STRING" id="1284197.S8BQZ1"/>
<dbReference type="InterPro" id="IPR052338">
    <property type="entry name" value="Transposase_5"/>
</dbReference>
<dbReference type="PANTHER" id="PTHR23022">
    <property type="entry name" value="TRANSPOSABLE ELEMENT-RELATED"/>
    <property type="match status" value="1"/>
</dbReference>
<dbReference type="Proteomes" id="UP000015100">
    <property type="component" value="Unassembled WGS sequence"/>
</dbReference>
<dbReference type="Gene3D" id="3.30.420.10">
    <property type="entry name" value="Ribonuclease H-like superfamily/Ribonuclease H"/>
    <property type="match status" value="1"/>
</dbReference>
<accession>S8BQZ1</accession>
<evidence type="ECO:0000259" key="1">
    <source>
        <dbReference type="Pfam" id="PF01498"/>
    </source>
</evidence>
<gene>
    <name evidence="3" type="ORF">H072_8619</name>
</gene>
<feature type="domain" description="Transposase Tc1-like" evidence="1">
    <location>
        <begin position="17"/>
        <end position="82"/>
    </location>
</feature>
<feature type="non-terminal residue" evidence="3">
    <location>
        <position position="252"/>
    </location>
</feature>
<dbReference type="Pfam" id="PF13358">
    <property type="entry name" value="DDE_3"/>
    <property type="match status" value="1"/>
</dbReference>
<dbReference type="GO" id="GO:0015074">
    <property type="term" value="P:DNA integration"/>
    <property type="evidence" value="ECO:0007669"/>
    <property type="project" value="InterPro"/>
</dbReference>
<dbReference type="Pfam" id="PF01498">
    <property type="entry name" value="HTH_Tnp_Tc3_2"/>
    <property type="match status" value="1"/>
</dbReference>
<proteinExistence type="predicted"/>
<dbReference type="GO" id="GO:0003677">
    <property type="term" value="F:DNA binding"/>
    <property type="evidence" value="ECO:0007669"/>
    <property type="project" value="InterPro"/>
</dbReference>
<dbReference type="eggNOG" id="ENOG502SCE0">
    <property type="taxonomic scope" value="Eukaryota"/>
</dbReference>
<reference evidence="4" key="2">
    <citation type="submission" date="2013-04" db="EMBL/GenBank/DDBJ databases">
        <title>Genomic mechanisms accounting for the adaptation to parasitism in nematode-trapping fungi.</title>
        <authorList>
            <person name="Ahren D.G."/>
        </authorList>
    </citation>
    <scope>NUCLEOTIDE SEQUENCE [LARGE SCALE GENOMIC DNA]</scope>
    <source>
        <strain evidence="4">CBS 200.50</strain>
    </source>
</reference>
<dbReference type="EMBL" id="AQGS01000613">
    <property type="protein sequence ID" value="EPS37677.1"/>
    <property type="molecule type" value="Genomic_DNA"/>
</dbReference>
<dbReference type="InterPro" id="IPR038717">
    <property type="entry name" value="Tc1-like_DDE_dom"/>
</dbReference>
<dbReference type="OrthoDB" id="6367375at2759"/>
<reference evidence="3 4" key="1">
    <citation type="journal article" date="2013" name="PLoS Genet.">
        <title>Genomic mechanisms accounting for the adaptation to parasitism in nematode-trapping fungi.</title>
        <authorList>
            <person name="Meerupati T."/>
            <person name="Andersson K.M."/>
            <person name="Friman E."/>
            <person name="Kumar D."/>
            <person name="Tunlid A."/>
            <person name="Ahren D."/>
        </authorList>
    </citation>
    <scope>NUCLEOTIDE SEQUENCE [LARGE SCALE GENOMIC DNA]</scope>
    <source>
        <strain evidence="3 4">CBS 200.50</strain>
    </source>
</reference>
<evidence type="ECO:0000313" key="3">
    <source>
        <dbReference type="EMBL" id="EPS37677.1"/>
    </source>
</evidence>
<dbReference type="HOGENOM" id="CLU_033666_0_0_1"/>
<organism evidence="3 4">
    <name type="scientific">Dactylellina haptotyla (strain CBS 200.50)</name>
    <name type="common">Nematode-trapping fungus</name>
    <name type="synonym">Monacrosporium haptotylum</name>
    <dbReference type="NCBI Taxonomy" id="1284197"/>
    <lineage>
        <taxon>Eukaryota</taxon>
        <taxon>Fungi</taxon>
        <taxon>Dikarya</taxon>
        <taxon>Ascomycota</taxon>
        <taxon>Pezizomycotina</taxon>
        <taxon>Orbiliomycetes</taxon>
        <taxon>Orbiliales</taxon>
        <taxon>Orbiliaceae</taxon>
        <taxon>Dactylellina</taxon>
    </lineage>
</organism>
<dbReference type="OMA" id="VIWRYLE"/>
<evidence type="ECO:0000259" key="2">
    <source>
        <dbReference type="Pfam" id="PF13358"/>
    </source>
</evidence>
<dbReference type="InterPro" id="IPR036397">
    <property type="entry name" value="RNaseH_sf"/>
</dbReference>
<protein>
    <recommendedName>
        <fullName evidence="5">Tc1-like transposase DDE domain-containing protein</fullName>
    </recommendedName>
</protein>
<keyword evidence="4" id="KW-1185">Reference proteome</keyword>
<dbReference type="GO" id="GO:0006313">
    <property type="term" value="P:DNA transposition"/>
    <property type="evidence" value="ECO:0007669"/>
    <property type="project" value="InterPro"/>
</dbReference>
<dbReference type="PANTHER" id="PTHR23022:SF119">
    <property type="entry name" value="TC1-LIKE TRANSPOSASE DDE DOMAIN-CONTAINING PROTEIN"/>
    <property type="match status" value="1"/>
</dbReference>
<feature type="domain" description="Tc1-like transposase DDE" evidence="2">
    <location>
        <begin position="176"/>
        <end position="244"/>
    </location>
</feature>
<evidence type="ECO:0000313" key="4">
    <source>
        <dbReference type="Proteomes" id="UP000015100"/>
    </source>
</evidence>
<evidence type="ECO:0008006" key="5">
    <source>
        <dbReference type="Google" id="ProtNLM"/>
    </source>
</evidence>